<evidence type="ECO:0000259" key="2">
    <source>
        <dbReference type="Pfam" id="PF12697"/>
    </source>
</evidence>
<dbReference type="InterPro" id="IPR000073">
    <property type="entry name" value="AB_hydrolase_1"/>
</dbReference>
<organism evidence="3 4">
    <name type="scientific">Planotetraspora phitsanulokensis</name>
    <dbReference type="NCBI Taxonomy" id="575192"/>
    <lineage>
        <taxon>Bacteria</taxon>
        <taxon>Bacillati</taxon>
        <taxon>Actinomycetota</taxon>
        <taxon>Actinomycetes</taxon>
        <taxon>Streptosporangiales</taxon>
        <taxon>Streptosporangiaceae</taxon>
        <taxon>Planotetraspora</taxon>
    </lineage>
</organism>
<dbReference type="Pfam" id="PF12697">
    <property type="entry name" value="Abhydrolase_6"/>
    <property type="match status" value="1"/>
</dbReference>
<protein>
    <submittedName>
        <fullName evidence="3">Carboxylesterase</fullName>
    </submittedName>
</protein>
<feature type="domain" description="AB hydrolase-1" evidence="2">
    <location>
        <begin position="72"/>
        <end position="288"/>
    </location>
</feature>
<dbReference type="EMBL" id="BOOP01000007">
    <property type="protein sequence ID" value="GII36869.1"/>
    <property type="molecule type" value="Genomic_DNA"/>
</dbReference>
<comment type="caution">
    <text evidence="3">The sequence shown here is derived from an EMBL/GenBank/DDBJ whole genome shotgun (WGS) entry which is preliminary data.</text>
</comment>
<sequence>MAEDKAEDRAEDSAPSPANRSPFTTTGGQAGYFAAYDAVLAKWPVTAEPVRLRSPYGTTHVNVCGPRDGEPLVLLHGGGTTSTVWFGQVEQLSRTRRVYAVDTIGDAGRSVADGRPVTAPADLMDWLDGLLGGLGLDAVDLCGHSYGGWLALGYALHAPQRVRRLALLDPTDCFAGLRLSYRLHAVPQFVRPSAERTRAFIGWETGGAAVDPTWLRLVCLGAEFPRSKVVMPRRPAPERLRAAAVPALVLLAERSRAHDIREVAAGARRLLPHAVTEVLPGVSHHSVPGEDGGRLGRALEEFLG</sequence>
<dbReference type="GO" id="GO:0003824">
    <property type="term" value="F:catalytic activity"/>
    <property type="evidence" value="ECO:0007669"/>
    <property type="project" value="UniProtKB-ARBA"/>
</dbReference>
<dbReference type="PANTHER" id="PTHR43798">
    <property type="entry name" value="MONOACYLGLYCEROL LIPASE"/>
    <property type="match status" value="1"/>
</dbReference>
<evidence type="ECO:0000313" key="3">
    <source>
        <dbReference type="EMBL" id="GII36869.1"/>
    </source>
</evidence>
<dbReference type="InterPro" id="IPR029058">
    <property type="entry name" value="AB_hydrolase_fold"/>
</dbReference>
<evidence type="ECO:0000313" key="4">
    <source>
        <dbReference type="Proteomes" id="UP000622547"/>
    </source>
</evidence>
<dbReference type="SUPFAM" id="SSF53474">
    <property type="entry name" value="alpha/beta-Hydrolases"/>
    <property type="match status" value="1"/>
</dbReference>
<accession>A0A8J3U6F7</accession>
<dbReference type="InterPro" id="IPR050266">
    <property type="entry name" value="AB_hydrolase_sf"/>
</dbReference>
<dbReference type="GO" id="GO:0016020">
    <property type="term" value="C:membrane"/>
    <property type="evidence" value="ECO:0007669"/>
    <property type="project" value="TreeGrafter"/>
</dbReference>
<dbReference type="PRINTS" id="PR00111">
    <property type="entry name" value="ABHYDROLASE"/>
</dbReference>
<dbReference type="AlphaFoldDB" id="A0A8J3U6F7"/>
<dbReference type="Proteomes" id="UP000622547">
    <property type="component" value="Unassembled WGS sequence"/>
</dbReference>
<reference evidence="3 4" key="1">
    <citation type="submission" date="2021-01" db="EMBL/GenBank/DDBJ databases">
        <title>Whole genome shotgun sequence of Planotetraspora phitsanulokensis NBRC 104273.</title>
        <authorList>
            <person name="Komaki H."/>
            <person name="Tamura T."/>
        </authorList>
    </citation>
    <scope>NUCLEOTIDE SEQUENCE [LARGE SCALE GENOMIC DNA]</scope>
    <source>
        <strain evidence="3 4">NBRC 104273</strain>
    </source>
</reference>
<dbReference type="PANTHER" id="PTHR43798:SF27">
    <property type="entry name" value="HYDROLASE ALPHA_BETA HYDROLASE FOLD FAMILY"/>
    <property type="match status" value="1"/>
</dbReference>
<keyword evidence="4" id="KW-1185">Reference proteome</keyword>
<feature type="region of interest" description="Disordered" evidence="1">
    <location>
        <begin position="1"/>
        <end position="25"/>
    </location>
</feature>
<feature type="compositionally biased region" description="Polar residues" evidence="1">
    <location>
        <begin position="16"/>
        <end position="25"/>
    </location>
</feature>
<evidence type="ECO:0000256" key="1">
    <source>
        <dbReference type="SAM" id="MobiDB-lite"/>
    </source>
</evidence>
<proteinExistence type="predicted"/>
<dbReference type="Gene3D" id="3.40.50.1820">
    <property type="entry name" value="alpha/beta hydrolase"/>
    <property type="match status" value="1"/>
</dbReference>
<gene>
    <name evidence="3" type="ORF">Pph01_18720</name>
</gene>
<feature type="compositionally biased region" description="Basic and acidic residues" evidence="1">
    <location>
        <begin position="1"/>
        <end position="12"/>
    </location>
</feature>
<name>A0A8J3U6F7_9ACTN</name>